<accession>A0A939JTX5</accession>
<dbReference type="PANTHER" id="PTHR43085:SF57">
    <property type="entry name" value="CARBOHYDRATE KINASE PFKB DOMAIN-CONTAINING PROTEIN"/>
    <property type="match status" value="1"/>
</dbReference>
<dbReference type="InterPro" id="IPR011611">
    <property type="entry name" value="PfkB_dom"/>
</dbReference>
<dbReference type="Proteomes" id="UP000664781">
    <property type="component" value="Unassembled WGS sequence"/>
</dbReference>
<dbReference type="InterPro" id="IPR050306">
    <property type="entry name" value="PfkB_Carbo_kinase"/>
</dbReference>
<evidence type="ECO:0000313" key="7">
    <source>
        <dbReference type="Proteomes" id="UP000664781"/>
    </source>
</evidence>
<keyword evidence="7" id="KW-1185">Reference proteome</keyword>
<feature type="domain" description="CD-NTase-associated protein 12/Pycsar effector protein TIR" evidence="5">
    <location>
        <begin position="393"/>
        <end position="495"/>
    </location>
</feature>
<evidence type="ECO:0000256" key="1">
    <source>
        <dbReference type="ARBA" id="ARBA00010688"/>
    </source>
</evidence>
<feature type="domain" description="Carbohydrate kinase PfkB" evidence="4">
    <location>
        <begin position="93"/>
        <end position="330"/>
    </location>
</feature>
<evidence type="ECO:0000256" key="3">
    <source>
        <dbReference type="ARBA" id="ARBA00022777"/>
    </source>
</evidence>
<dbReference type="InterPro" id="IPR029056">
    <property type="entry name" value="Ribokinase-like"/>
</dbReference>
<organism evidence="6 7">
    <name type="scientific">Streptomyces triculaminicus</name>
    <dbReference type="NCBI Taxonomy" id="2816232"/>
    <lineage>
        <taxon>Bacteria</taxon>
        <taxon>Bacillati</taxon>
        <taxon>Actinomycetota</taxon>
        <taxon>Actinomycetes</taxon>
        <taxon>Kitasatosporales</taxon>
        <taxon>Streptomycetaceae</taxon>
        <taxon>Streptomyces</taxon>
    </lineage>
</organism>
<evidence type="ECO:0000313" key="6">
    <source>
        <dbReference type="EMBL" id="MBO0657387.1"/>
    </source>
</evidence>
<name>A0A939JTX5_9ACTN</name>
<evidence type="ECO:0000259" key="5">
    <source>
        <dbReference type="Pfam" id="PF10137"/>
    </source>
</evidence>
<protein>
    <submittedName>
        <fullName evidence="6">Carbohydrate kinase family protein</fullName>
    </submittedName>
</protein>
<dbReference type="GO" id="GO:0016301">
    <property type="term" value="F:kinase activity"/>
    <property type="evidence" value="ECO:0007669"/>
    <property type="project" value="UniProtKB-KW"/>
</dbReference>
<dbReference type="AlphaFoldDB" id="A0A939JTX5"/>
<dbReference type="RefSeq" id="WP_086571474.1">
    <property type="nucleotide sequence ID" value="NZ_JAFMOF010000008.1"/>
</dbReference>
<dbReference type="Pfam" id="PF00294">
    <property type="entry name" value="PfkB"/>
    <property type="match status" value="1"/>
</dbReference>
<keyword evidence="3 6" id="KW-0418">Kinase</keyword>
<sequence>MDGDTRAADVQPSAPEVVGFGALNVDYIASASRLSARMAEQVSESTARFEWNTEGPVDELTISKAIQRLGASSLDASLGGSAWLTIFTLAQMRLGLRLGYVGVVGRIETPGLSFVRQMDLLGIDRRWVARRPARLCGICLSYLDDVERVMLTHPGANFAMADHLRAHGEEIAAYLAGARIVHVTSFLDEVTPPVMLKVLTRARSRNPALKISFDPGFDWAAHRSDAIDGILALSDLLFVNHREFKALGGYSLGESDEVLSRRVLARCSRGCTVFVTKRYDSIEVFRDSRAGVLAQRFHLRRPLRETQIEDATGAGDVFSASVLAALLSGRLQVELGAYLGLSLSRYRIARGDLHPSAALPAVGREGFLQSTETLTGPSTRPRAVLVAHDGGSQWQTLRRFLQEDCRLTVHTLGRAQPDGGDVTRLMHDQLGRCGFAVSVLTASRVMAGGRRRASEEIVHQVGVFQGYYGFGRVAILAEEGCEQFSNNAGLIRMSFPPGRIDSTFVQLERMLVREAVLVRRPRT</sequence>
<dbReference type="InterPro" id="IPR019302">
    <property type="entry name" value="CAP12/PCTIR_TIR_dom"/>
</dbReference>
<dbReference type="PANTHER" id="PTHR43085">
    <property type="entry name" value="HEXOKINASE FAMILY MEMBER"/>
    <property type="match status" value="1"/>
</dbReference>
<keyword evidence="2" id="KW-0808">Transferase</keyword>
<reference evidence="6" key="1">
    <citation type="submission" date="2021-03" db="EMBL/GenBank/DDBJ databases">
        <title>Streptomyces strains.</title>
        <authorList>
            <person name="Lund M.B."/>
            <person name="Toerring T."/>
        </authorList>
    </citation>
    <scope>NUCLEOTIDE SEQUENCE</scope>
    <source>
        <strain evidence="6">JCM 4242</strain>
    </source>
</reference>
<dbReference type="Gene3D" id="3.40.1190.20">
    <property type="match status" value="1"/>
</dbReference>
<comment type="caution">
    <text evidence="6">The sequence shown here is derived from an EMBL/GenBank/DDBJ whole genome shotgun (WGS) entry which is preliminary data.</text>
</comment>
<comment type="similarity">
    <text evidence="1">Belongs to the carbohydrate kinase PfkB family.</text>
</comment>
<gene>
    <name evidence="6" type="ORF">J1792_33155</name>
</gene>
<dbReference type="EMBL" id="JAFMOF010000008">
    <property type="protein sequence ID" value="MBO0657387.1"/>
    <property type="molecule type" value="Genomic_DNA"/>
</dbReference>
<evidence type="ECO:0000256" key="2">
    <source>
        <dbReference type="ARBA" id="ARBA00022679"/>
    </source>
</evidence>
<dbReference type="Pfam" id="PF10137">
    <property type="entry name" value="CAP12-PCTIR_TIR"/>
    <property type="match status" value="1"/>
</dbReference>
<proteinExistence type="inferred from homology"/>
<evidence type="ECO:0000259" key="4">
    <source>
        <dbReference type="Pfam" id="PF00294"/>
    </source>
</evidence>
<dbReference type="SUPFAM" id="SSF53613">
    <property type="entry name" value="Ribokinase-like"/>
    <property type="match status" value="1"/>
</dbReference>